<evidence type="ECO:0000259" key="8">
    <source>
        <dbReference type="SMART" id="SM00387"/>
    </source>
</evidence>
<sequence length="852" mass="91476">MGQPGESNRSIRTQLTRIVLIPSVTFLLLFAVLSAVALGQAVSLKVAAYDGREAVELREATVALQKERRMAAEFLGQPDEESRTTYAEHVEATDDRVARAQEGVETLRSRGNATVENRAEILLSELATRDELRSRVLDRSLDRSTAIDEYTTVIDAGHHLFDSAGRTLDDGPSVAQGTLSSALTSGHEALSRADAVLSGALRAGELTAAERADFAGLMAQLQGDVTTNAAYMGEDIHRSYTGIIDSDAWSQLQELAAEISEHERVVQLDAFGEVDEDSGDQDAAAAPVTAGEWRPAADRVSGGLAGLAEEQWHEVIDAADSAGNQLLTLAVGGGILAFFAGTLAFGIASRSSHRIIRRLLRLRQDSLALAKQDLPRIVDRLERGESVDLSDEMKHLDYGSDEIGQVASAFNIAQRTAVAAAVRQSDIRAGASRVFLGIAHRNQSLVQRQLELLDRIEGQEEDPDLLEELFRLDHLATRGRRHAENLIILGGGQPGRRWRSPVPLVDVLRGAVSETEEYARVRLRPIPDLSLRGAVVADVIHLVAELIENATSFSPPHTHVQVHAESVPKGVAVEIEDRGLGMTEEDLAAVNRTLEEPPEFDVMALTEDSRLGLFVVARLAHRHGVTVQLRPSPYGGTRAIVLIPAGATAPSDHSRQPAEPATPPNPDHRPDGRERAASADPDVLGQPGRHAQSSATTSPDVVGSRATVRSTGRNPAPSGGTAQEATPNGGGREGAPQLPRRRPRQGADDDPRGASNPESVATAAPQQVATEHDPGRPQLPRRTPQANLAPQLRAEHHNDDIGPSRRPPEEVRQSMSALQVGTRRARSADEPLQTRTGGVVGDRGSGPDEESE</sequence>
<feature type="transmembrane region" description="Helical" evidence="7">
    <location>
        <begin position="326"/>
        <end position="348"/>
    </location>
</feature>
<dbReference type="Gene3D" id="6.10.340.10">
    <property type="match status" value="1"/>
</dbReference>
<keyword evidence="7" id="KW-0812">Transmembrane</keyword>
<dbReference type="EC" id="2.7.13.3" evidence="2"/>
<comment type="caution">
    <text evidence="9">The sequence shown here is derived from an EMBL/GenBank/DDBJ whole genome shotgun (WGS) entry which is preliminary data.</text>
</comment>
<keyword evidence="10" id="KW-1185">Reference proteome</keyword>
<keyword evidence="7" id="KW-1133">Transmembrane helix</keyword>
<dbReference type="InterPro" id="IPR003594">
    <property type="entry name" value="HATPase_dom"/>
</dbReference>
<organism evidence="9 10">
    <name type="scientific">Lipingzhangella rawalii</name>
    <dbReference type="NCBI Taxonomy" id="2055835"/>
    <lineage>
        <taxon>Bacteria</taxon>
        <taxon>Bacillati</taxon>
        <taxon>Actinomycetota</taxon>
        <taxon>Actinomycetes</taxon>
        <taxon>Streptosporangiales</taxon>
        <taxon>Nocardiopsidaceae</taxon>
        <taxon>Lipingzhangella</taxon>
    </lineage>
</organism>
<dbReference type="RefSeq" id="WP_310912917.1">
    <property type="nucleotide sequence ID" value="NZ_JAVLVT010000005.1"/>
</dbReference>
<evidence type="ECO:0000256" key="3">
    <source>
        <dbReference type="ARBA" id="ARBA00022553"/>
    </source>
</evidence>
<dbReference type="PANTHER" id="PTHR45436">
    <property type="entry name" value="SENSOR HISTIDINE KINASE YKOH"/>
    <property type="match status" value="1"/>
</dbReference>
<evidence type="ECO:0000256" key="7">
    <source>
        <dbReference type="SAM" id="Phobius"/>
    </source>
</evidence>
<dbReference type="PANTHER" id="PTHR45436:SF5">
    <property type="entry name" value="SENSOR HISTIDINE KINASE TRCS"/>
    <property type="match status" value="1"/>
</dbReference>
<dbReference type="SMART" id="SM00387">
    <property type="entry name" value="HATPase_c"/>
    <property type="match status" value="1"/>
</dbReference>
<feature type="transmembrane region" description="Helical" evidence="7">
    <location>
        <begin position="18"/>
        <end position="38"/>
    </location>
</feature>
<dbReference type="Proteomes" id="UP001250214">
    <property type="component" value="Unassembled WGS sequence"/>
</dbReference>
<keyword evidence="7" id="KW-0472">Membrane</keyword>
<reference evidence="10" key="1">
    <citation type="submission" date="2023-07" db="EMBL/GenBank/DDBJ databases">
        <title>Novel species in the genus Lipingzhangella isolated from Sambhar Salt Lake.</title>
        <authorList>
            <person name="Jiya N."/>
            <person name="Kajale S."/>
            <person name="Sharma A."/>
        </authorList>
    </citation>
    <scope>NUCLEOTIDE SEQUENCE [LARGE SCALE GENOMIC DNA]</scope>
    <source>
        <strain evidence="10">LS1_29</strain>
    </source>
</reference>
<evidence type="ECO:0000256" key="5">
    <source>
        <dbReference type="ARBA" id="ARBA00022777"/>
    </source>
</evidence>
<comment type="catalytic activity">
    <reaction evidence="1">
        <text>ATP + protein L-histidine = ADP + protein N-phospho-L-histidine.</text>
        <dbReference type="EC" id="2.7.13.3"/>
    </reaction>
</comment>
<feature type="region of interest" description="Disordered" evidence="6">
    <location>
        <begin position="648"/>
        <end position="852"/>
    </location>
</feature>
<dbReference type="InterPro" id="IPR036890">
    <property type="entry name" value="HATPase_C_sf"/>
</dbReference>
<evidence type="ECO:0000313" key="10">
    <source>
        <dbReference type="Proteomes" id="UP001250214"/>
    </source>
</evidence>
<dbReference type="InterPro" id="IPR013587">
    <property type="entry name" value="Nitrate/nitrite_sensing"/>
</dbReference>
<dbReference type="Pfam" id="PF08376">
    <property type="entry name" value="NIT"/>
    <property type="match status" value="1"/>
</dbReference>
<keyword evidence="3" id="KW-0597">Phosphoprotein</keyword>
<dbReference type="SUPFAM" id="SSF55874">
    <property type="entry name" value="ATPase domain of HSP90 chaperone/DNA topoisomerase II/histidine kinase"/>
    <property type="match status" value="1"/>
</dbReference>
<evidence type="ECO:0000256" key="2">
    <source>
        <dbReference type="ARBA" id="ARBA00012438"/>
    </source>
</evidence>
<evidence type="ECO:0000313" key="9">
    <source>
        <dbReference type="EMBL" id="MDS1271394.1"/>
    </source>
</evidence>
<dbReference type="EMBL" id="JAVLVT010000005">
    <property type="protein sequence ID" value="MDS1271394.1"/>
    <property type="molecule type" value="Genomic_DNA"/>
</dbReference>
<dbReference type="InterPro" id="IPR050428">
    <property type="entry name" value="TCS_sensor_his_kinase"/>
</dbReference>
<feature type="compositionally biased region" description="Basic and acidic residues" evidence="6">
    <location>
        <begin position="793"/>
        <end position="812"/>
    </location>
</feature>
<proteinExistence type="predicted"/>
<protein>
    <recommendedName>
        <fullName evidence="2">histidine kinase</fullName>
        <ecNumber evidence="2">2.7.13.3</ecNumber>
    </recommendedName>
</protein>
<evidence type="ECO:0000256" key="1">
    <source>
        <dbReference type="ARBA" id="ARBA00000085"/>
    </source>
</evidence>
<keyword evidence="4" id="KW-0808">Transferase</keyword>
<accession>A0ABU2H7W3</accession>
<dbReference type="Pfam" id="PF02518">
    <property type="entry name" value="HATPase_c"/>
    <property type="match status" value="1"/>
</dbReference>
<dbReference type="Gene3D" id="3.30.565.10">
    <property type="entry name" value="Histidine kinase-like ATPase, C-terminal domain"/>
    <property type="match status" value="1"/>
</dbReference>
<feature type="compositionally biased region" description="Polar residues" evidence="6">
    <location>
        <begin position="756"/>
        <end position="769"/>
    </location>
</feature>
<name>A0ABU2H7W3_9ACTN</name>
<gene>
    <name evidence="9" type="ORF">RIF23_13910</name>
</gene>
<evidence type="ECO:0000256" key="4">
    <source>
        <dbReference type="ARBA" id="ARBA00022679"/>
    </source>
</evidence>
<feature type="compositionally biased region" description="Basic and acidic residues" evidence="6">
    <location>
        <begin position="666"/>
        <end position="677"/>
    </location>
</feature>
<feature type="domain" description="Histidine kinase/HSP90-like ATPase" evidence="8">
    <location>
        <begin position="534"/>
        <end position="647"/>
    </location>
</feature>
<keyword evidence="5" id="KW-0418">Kinase</keyword>
<evidence type="ECO:0000256" key="6">
    <source>
        <dbReference type="SAM" id="MobiDB-lite"/>
    </source>
</evidence>